<feature type="region of interest" description="Disordered" evidence="1">
    <location>
        <begin position="113"/>
        <end position="140"/>
    </location>
</feature>
<dbReference type="EMBL" id="KN847498">
    <property type="protein sequence ID" value="KIW12467.1"/>
    <property type="molecule type" value="Genomic_DNA"/>
</dbReference>
<evidence type="ECO:0000256" key="1">
    <source>
        <dbReference type="SAM" id="MobiDB-lite"/>
    </source>
</evidence>
<protein>
    <submittedName>
        <fullName evidence="2">Uncharacterized protein</fullName>
    </submittedName>
</protein>
<feature type="region of interest" description="Disordered" evidence="1">
    <location>
        <begin position="1"/>
        <end position="67"/>
    </location>
</feature>
<dbReference type="HOGENOM" id="CLU_855300_0_0_1"/>
<feature type="region of interest" description="Disordered" evidence="1">
    <location>
        <begin position="156"/>
        <end position="204"/>
    </location>
</feature>
<gene>
    <name evidence="2" type="ORF">PV08_09744</name>
</gene>
<dbReference type="Proteomes" id="UP000053328">
    <property type="component" value="Unassembled WGS sequence"/>
</dbReference>
<dbReference type="VEuPathDB" id="FungiDB:PV08_09744"/>
<reference evidence="2 3" key="1">
    <citation type="submission" date="2015-01" db="EMBL/GenBank/DDBJ databases">
        <title>The Genome Sequence of Exophiala spinifera CBS89968.</title>
        <authorList>
            <consortium name="The Broad Institute Genomics Platform"/>
            <person name="Cuomo C."/>
            <person name="de Hoog S."/>
            <person name="Gorbushina A."/>
            <person name="Stielow B."/>
            <person name="Teixiera M."/>
            <person name="Abouelleil A."/>
            <person name="Chapman S.B."/>
            <person name="Priest M."/>
            <person name="Young S.K."/>
            <person name="Wortman J."/>
            <person name="Nusbaum C."/>
            <person name="Birren B."/>
        </authorList>
    </citation>
    <scope>NUCLEOTIDE SEQUENCE [LARGE SCALE GENOMIC DNA]</scope>
    <source>
        <strain evidence="2 3">CBS 89968</strain>
    </source>
</reference>
<dbReference type="GeneID" id="27336827"/>
<dbReference type="AlphaFoldDB" id="A0A0D1ZHU1"/>
<keyword evidence="3" id="KW-1185">Reference proteome</keyword>
<organism evidence="2 3">
    <name type="scientific">Exophiala spinifera</name>
    <dbReference type="NCBI Taxonomy" id="91928"/>
    <lineage>
        <taxon>Eukaryota</taxon>
        <taxon>Fungi</taxon>
        <taxon>Dikarya</taxon>
        <taxon>Ascomycota</taxon>
        <taxon>Pezizomycotina</taxon>
        <taxon>Eurotiomycetes</taxon>
        <taxon>Chaetothyriomycetidae</taxon>
        <taxon>Chaetothyriales</taxon>
        <taxon>Herpotrichiellaceae</taxon>
        <taxon>Exophiala</taxon>
    </lineage>
</organism>
<evidence type="ECO:0000313" key="3">
    <source>
        <dbReference type="Proteomes" id="UP000053328"/>
    </source>
</evidence>
<accession>A0A0D1ZHU1</accession>
<feature type="compositionally biased region" description="Polar residues" evidence="1">
    <location>
        <begin position="49"/>
        <end position="66"/>
    </location>
</feature>
<proteinExistence type="predicted"/>
<dbReference type="OrthoDB" id="4140498at2759"/>
<dbReference type="RefSeq" id="XP_016232683.1">
    <property type="nucleotide sequence ID" value="XM_016384060.1"/>
</dbReference>
<feature type="compositionally biased region" description="Basic and acidic residues" evidence="1">
    <location>
        <begin position="171"/>
        <end position="191"/>
    </location>
</feature>
<evidence type="ECO:0000313" key="2">
    <source>
        <dbReference type="EMBL" id="KIW12467.1"/>
    </source>
</evidence>
<name>A0A0D1ZHU1_9EURO</name>
<feature type="region of interest" description="Disordered" evidence="1">
    <location>
        <begin position="226"/>
        <end position="247"/>
    </location>
</feature>
<sequence length="345" mass="37920">MGEEVKSINFNLRRQARETRSRPWLTGSKLRGRSSSGLNGSKDAPKLPESTTAAIVTDQPPSQTGKCDQEGLWAGRTIKEQAKAVLSKASAAVSKIPRWVGLRGGVSRPCKPQPLAGEGVLGKDKPIAMSPTVAGETTTKSRLPVRVKKFVAMRRSVSVQMRRSKAPDANGGKHEDKVVGKKTSLDQKSGEAKGPAKRTQGSMKPKPLKLRVVLPGRSILKHRADLPGETEQVQPAEEGVPSQPKRKVHFSYPDGEPMDDTVKPQPSAEFSVPDDRHWKKYRQWSANRCCRQVMCVCSGNRVYPPDGEDWRFEQDQRGYDYLALSGGIFGGELHFISKLDGMALK</sequence>
<feature type="compositionally biased region" description="Low complexity" evidence="1">
    <location>
        <begin position="27"/>
        <end position="42"/>
    </location>
</feature>